<evidence type="ECO:0000256" key="1">
    <source>
        <dbReference type="SAM" id="MobiDB-lite"/>
    </source>
</evidence>
<comment type="caution">
    <text evidence="2">The sequence shown here is derived from an EMBL/GenBank/DDBJ whole genome shotgun (WGS) entry which is preliminary data.</text>
</comment>
<evidence type="ECO:0000313" key="3">
    <source>
        <dbReference type="Proteomes" id="UP001151760"/>
    </source>
</evidence>
<feature type="compositionally biased region" description="Basic and acidic residues" evidence="1">
    <location>
        <begin position="82"/>
        <end position="102"/>
    </location>
</feature>
<feature type="region of interest" description="Disordered" evidence="1">
    <location>
        <begin position="1"/>
        <end position="23"/>
    </location>
</feature>
<sequence length="143" mass="16394">MIEGKTSKDQRSPPMTIAEDRKAGICSPPREDLITDCSLVYPKAQERSLLHKRHDTKDCRQLRSQIEEAGKSGQLSHLVKGIKKERAKSSENQRLEGKKDVRIMQISQENGQSRTNTDMRRKRMYKSRGFNSKKGQKLTPVNL</sequence>
<feature type="region of interest" description="Disordered" evidence="1">
    <location>
        <begin position="70"/>
        <end position="143"/>
    </location>
</feature>
<name>A0ABQ4XSS4_9ASTR</name>
<reference evidence="2" key="2">
    <citation type="submission" date="2022-01" db="EMBL/GenBank/DDBJ databases">
        <authorList>
            <person name="Yamashiro T."/>
            <person name="Shiraishi A."/>
            <person name="Satake H."/>
            <person name="Nakayama K."/>
        </authorList>
    </citation>
    <scope>NUCLEOTIDE SEQUENCE</scope>
</reference>
<dbReference type="Proteomes" id="UP001151760">
    <property type="component" value="Unassembled WGS sequence"/>
</dbReference>
<reference evidence="2" key="1">
    <citation type="journal article" date="2022" name="Int. J. Mol. Sci.">
        <title>Draft Genome of Tanacetum Coccineum: Genomic Comparison of Closely Related Tanacetum-Family Plants.</title>
        <authorList>
            <person name="Yamashiro T."/>
            <person name="Shiraishi A."/>
            <person name="Nakayama K."/>
            <person name="Satake H."/>
        </authorList>
    </citation>
    <scope>NUCLEOTIDE SEQUENCE</scope>
</reference>
<feature type="compositionally biased region" description="Polar residues" evidence="1">
    <location>
        <begin position="105"/>
        <end position="116"/>
    </location>
</feature>
<gene>
    <name evidence="2" type="ORF">Tco_0682627</name>
</gene>
<protein>
    <submittedName>
        <fullName evidence="2">Uncharacterized protein</fullName>
    </submittedName>
</protein>
<proteinExistence type="predicted"/>
<feature type="compositionally biased region" description="Basic and acidic residues" evidence="1">
    <location>
        <begin position="1"/>
        <end position="11"/>
    </location>
</feature>
<evidence type="ECO:0000313" key="2">
    <source>
        <dbReference type="EMBL" id="GJS68062.1"/>
    </source>
</evidence>
<organism evidence="2 3">
    <name type="scientific">Tanacetum coccineum</name>
    <dbReference type="NCBI Taxonomy" id="301880"/>
    <lineage>
        <taxon>Eukaryota</taxon>
        <taxon>Viridiplantae</taxon>
        <taxon>Streptophyta</taxon>
        <taxon>Embryophyta</taxon>
        <taxon>Tracheophyta</taxon>
        <taxon>Spermatophyta</taxon>
        <taxon>Magnoliopsida</taxon>
        <taxon>eudicotyledons</taxon>
        <taxon>Gunneridae</taxon>
        <taxon>Pentapetalae</taxon>
        <taxon>asterids</taxon>
        <taxon>campanulids</taxon>
        <taxon>Asterales</taxon>
        <taxon>Asteraceae</taxon>
        <taxon>Asteroideae</taxon>
        <taxon>Anthemideae</taxon>
        <taxon>Anthemidinae</taxon>
        <taxon>Tanacetum</taxon>
    </lineage>
</organism>
<accession>A0ABQ4XSS4</accession>
<dbReference type="EMBL" id="BQNB010009763">
    <property type="protein sequence ID" value="GJS68062.1"/>
    <property type="molecule type" value="Genomic_DNA"/>
</dbReference>
<keyword evidence="3" id="KW-1185">Reference proteome</keyword>